<evidence type="ECO:0000313" key="1">
    <source>
        <dbReference type="EMBL" id="CCD44213.1"/>
    </source>
</evidence>
<dbReference type="OrthoDB" id="10506773at2759"/>
<dbReference type="Proteomes" id="UP000008177">
    <property type="component" value="Unplaced contigs"/>
</dbReference>
<accession>G2XUP3</accession>
<reference evidence="2" key="1">
    <citation type="journal article" date="2011" name="PLoS Genet.">
        <title>Genomic analysis of the necrotrophic fungal pathogens Sclerotinia sclerotiorum and Botrytis cinerea.</title>
        <authorList>
            <person name="Amselem J."/>
            <person name="Cuomo C.A."/>
            <person name="van Kan J.A."/>
            <person name="Viaud M."/>
            <person name="Benito E.P."/>
            <person name="Couloux A."/>
            <person name="Coutinho P.M."/>
            <person name="de Vries R.P."/>
            <person name="Dyer P.S."/>
            <person name="Fillinger S."/>
            <person name="Fournier E."/>
            <person name="Gout L."/>
            <person name="Hahn M."/>
            <person name="Kohn L."/>
            <person name="Lapalu N."/>
            <person name="Plummer K.M."/>
            <person name="Pradier J.M."/>
            <person name="Quevillon E."/>
            <person name="Sharon A."/>
            <person name="Simon A."/>
            <person name="ten Have A."/>
            <person name="Tudzynski B."/>
            <person name="Tudzynski P."/>
            <person name="Wincker P."/>
            <person name="Andrew M."/>
            <person name="Anthouard V."/>
            <person name="Beever R.E."/>
            <person name="Beffa R."/>
            <person name="Benoit I."/>
            <person name="Bouzid O."/>
            <person name="Brault B."/>
            <person name="Chen Z."/>
            <person name="Choquer M."/>
            <person name="Collemare J."/>
            <person name="Cotton P."/>
            <person name="Danchin E.G."/>
            <person name="Da Silva C."/>
            <person name="Gautier A."/>
            <person name="Giraud C."/>
            <person name="Giraud T."/>
            <person name="Gonzalez C."/>
            <person name="Grossetete S."/>
            <person name="Guldener U."/>
            <person name="Henrissat B."/>
            <person name="Howlett B.J."/>
            <person name="Kodira C."/>
            <person name="Kretschmer M."/>
            <person name="Lappartient A."/>
            <person name="Leroch M."/>
            <person name="Levis C."/>
            <person name="Mauceli E."/>
            <person name="Neuveglise C."/>
            <person name="Oeser B."/>
            <person name="Pearson M."/>
            <person name="Poulain J."/>
            <person name="Poussereau N."/>
            <person name="Quesneville H."/>
            <person name="Rascle C."/>
            <person name="Schumacher J."/>
            <person name="Segurens B."/>
            <person name="Sexton A."/>
            <person name="Silva E."/>
            <person name="Sirven C."/>
            <person name="Soanes D.M."/>
            <person name="Talbot N.J."/>
            <person name="Templeton M."/>
            <person name="Yandava C."/>
            <person name="Yarden O."/>
            <person name="Zeng Q."/>
            <person name="Rollins J.A."/>
            <person name="Lebrun M.H."/>
            <person name="Dickman M."/>
        </authorList>
    </citation>
    <scope>NUCLEOTIDE SEQUENCE [LARGE SCALE GENOMIC DNA]</scope>
    <source>
        <strain evidence="2">T4</strain>
    </source>
</reference>
<name>G2XUP3_BOTF4</name>
<dbReference type="InParanoid" id="G2XUP3"/>
<organism evidence="1 2">
    <name type="scientific">Botryotinia fuckeliana (strain T4)</name>
    <name type="common">Noble rot fungus</name>
    <name type="synonym">Botrytis cinerea</name>
    <dbReference type="NCBI Taxonomy" id="999810"/>
    <lineage>
        <taxon>Eukaryota</taxon>
        <taxon>Fungi</taxon>
        <taxon>Dikarya</taxon>
        <taxon>Ascomycota</taxon>
        <taxon>Pezizomycotina</taxon>
        <taxon>Leotiomycetes</taxon>
        <taxon>Helotiales</taxon>
        <taxon>Sclerotiniaceae</taxon>
        <taxon>Botrytis</taxon>
    </lineage>
</organism>
<evidence type="ECO:0000313" key="2">
    <source>
        <dbReference type="Proteomes" id="UP000008177"/>
    </source>
</evidence>
<dbReference type="EMBL" id="FQ790270">
    <property type="protein sequence ID" value="CCD44213.1"/>
    <property type="molecule type" value="Genomic_DNA"/>
</dbReference>
<gene>
    <name evidence="1" type="ORF">BofuT4_P057930.1</name>
</gene>
<sequence>MYHRWCLSYAALQILRYFAPQFVTGKRVNTHPDSQYGVRNTYFDAGEQSLIKSMLRPWKPSTIPAPFERATIRKAPQTLSNFSPDLHDHSIKFTEFWPQPSNVV</sequence>
<dbReference type="AlphaFoldDB" id="G2XUP3"/>
<dbReference type="HOGENOM" id="CLU_2249692_0_0_1"/>
<proteinExistence type="predicted"/>
<protein>
    <submittedName>
        <fullName evidence="1">Uncharacterized protein</fullName>
    </submittedName>
</protein>